<keyword evidence="6 8" id="KW-0456">Lyase</keyword>
<protein>
    <recommendedName>
        <fullName evidence="8">Tryptophan synthase alpha chain</fullName>
        <ecNumber evidence="8">4.2.1.20</ecNumber>
    </recommendedName>
</protein>
<dbReference type="NCBIfam" id="TIGR00262">
    <property type="entry name" value="trpA"/>
    <property type="match status" value="1"/>
</dbReference>
<evidence type="ECO:0000256" key="9">
    <source>
        <dbReference type="RuleBase" id="RU003662"/>
    </source>
</evidence>
<dbReference type="EMBL" id="JBAKFF010000001">
    <property type="protein sequence ID" value="MEX0430050.1"/>
    <property type="molecule type" value="Genomic_DNA"/>
</dbReference>
<dbReference type="GO" id="GO:0004834">
    <property type="term" value="F:tryptophan synthase activity"/>
    <property type="evidence" value="ECO:0007669"/>
    <property type="project" value="UniProtKB-EC"/>
</dbReference>
<evidence type="ECO:0000313" key="11">
    <source>
        <dbReference type="Proteomes" id="UP001556637"/>
    </source>
</evidence>
<evidence type="ECO:0000256" key="4">
    <source>
        <dbReference type="ARBA" id="ARBA00022822"/>
    </source>
</evidence>
<dbReference type="PANTHER" id="PTHR43406">
    <property type="entry name" value="TRYPTOPHAN SYNTHASE, ALPHA CHAIN"/>
    <property type="match status" value="1"/>
</dbReference>
<name>A0ABV3T5M3_9GAMM</name>
<evidence type="ECO:0000256" key="1">
    <source>
        <dbReference type="ARBA" id="ARBA00004733"/>
    </source>
</evidence>
<gene>
    <name evidence="8 10" type="primary">trpA</name>
    <name evidence="10" type="ORF">V6X30_01370</name>
</gene>
<evidence type="ECO:0000256" key="6">
    <source>
        <dbReference type="ARBA" id="ARBA00023239"/>
    </source>
</evidence>
<dbReference type="CDD" id="cd04724">
    <property type="entry name" value="Tryptophan_synthase_alpha"/>
    <property type="match status" value="1"/>
</dbReference>
<dbReference type="InterPro" id="IPR018204">
    <property type="entry name" value="Trp_synthase_alpha_AS"/>
</dbReference>
<comment type="subunit">
    <text evidence="2 8">Tetramer of two alpha and two beta chains.</text>
</comment>
<comment type="caution">
    <text evidence="10">The sequence shown here is derived from an EMBL/GenBank/DDBJ whole genome shotgun (WGS) entry which is preliminary data.</text>
</comment>
<evidence type="ECO:0000256" key="3">
    <source>
        <dbReference type="ARBA" id="ARBA00022605"/>
    </source>
</evidence>
<keyword evidence="4 8" id="KW-0822">Tryptophan biosynthesis</keyword>
<dbReference type="Proteomes" id="UP001556637">
    <property type="component" value="Unassembled WGS sequence"/>
</dbReference>
<dbReference type="SUPFAM" id="SSF51366">
    <property type="entry name" value="Ribulose-phoshate binding barrel"/>
    <property type="match status" value="1"/>
</dbReference>
<evidence type="ECO:0000313" key="10">
    <source>
        <dbReference type="EMBL" id="MEX0430050.1"/>
    </source>
</evidence>
<evidence type="ECO:0000256" key="7">
    <source>
        <dbReference type="ARBA" id="ARBA00049047"/>
    </source>
</evidence>
<evidence type="ECO:0000256" key="2">
    <source>
        <dbReference type="ARBA" id="ARBA00011270"/>
    </source>
</evidence>
<feature type="active site" description="Proton acceptor" evidence="8">
    <location>
        <position position="60"/>
    </location>
</feature>
<dbReference type="InterPro" id="IPR002028">
    <property type="entry name" value="Trp_synthase_suA"/>
</dbReference>
<comment type="similarity">
    <text evidence="8 9">Belongs to the TrpA family.</text>
</comment>
<dbReference type="PROSITE" id="PS00167">
    <property type="entry name" value="TRP_SYNTHASE_ALPHA"/>
    <property type="match status" value="1"/>
</dbReference>
<keyword evidence="5 8" id="KW-0057">Aromatic amino acid biosynthesis</keyword>
<keyword evidence="3 8" id="KW-0028">Amino-acid biosynthesis</keyword>
<organism evidence="10 11">
    <name type="scientific">Spiribacter insolitus</name>
    <dbReference type="NCBI Taxonomy" id="3122417"/>
    <lineage>
        <taxon>Bacteria</taxon>
        <taxon>Pseudomonadati</taxon>
        <taxon>Pseudomonadota</taxon>
        <taxon>Gammaproteobacteria</taxon>
        <taxon>Chromatiales</taxon>
        <taxon>Ectothiorhodospiraceae</taxon>
        <taxon>Spiribacter</taxon>
    </lineage>
</organism>
<dbReference type="InterPro" id="IPR011060">
    <property type="entry name" value="RibuloseP-bd_barrel"/>
</dbReference>
<dbReference type="HAMAP" id="MF_00131">
    <property type="entry name" value="Trp_synth_alpha"/>
    <property type="match status" value="1"/>
</dbReference>
<keyword evidence="11" id="KW-1185">Reference proteome</keyword>
<comment type="function">
    <text evidence="8">The alpha subunit is responsible for the aldol cleavage of indoleglycerol phosphate to indole and glyceraldehyde 3-phosphate.</text>
</comment>
<dbReference type="RefSeq" id="WP_367982847.1">
    <property type="nucleotide sequence ID" value="NZ_JBAKFF010000001.1"/>
</dbReference>
<dbReference type="EC" id="4.2.1.20" evidence="8"/>
<comment type="catalytic activity">
    <reaction evidence="7 8">
        <text>(1S,2R)-1-C-(indol-3-yl)glycerol 3-phosphate + L-serine = D-glyceraldehyde 3-phosphate + L-tryptophan + H2O</text>
        <dbReference type="Rhea" id="RHEA:10532"/>
        <dbReference type="ChEBI" id="CHEBI:15377"/>
        <dbReference type="ChEBI" id="CHEBI:33384"/>
        <dbReference type="ChEBI" id="CHEBI:57912"/>
        <dbReference type="ChEBI" id="CHEBI:58866"/>
        <dbReference type="ChEBI" id="CHEBI:59776"/>
        <dbReference type="EC" id="4.2.1.20"/>
    </reaction>
</comment>
<evidence type="ECO:0000256" key="8">
    <source>
        <dbReference type="HAMAP-Rule" id="MF_00131"/>
    </source>
</evidence>
<dbReference type="InterPro" id="IPR013785">
    <property type="entry name" value="Aldolase_TIM"/>
</dbReference>
<comment type="pathway">
    <text evidence="1 8">Amino-acid biosynthesis; L-tryptophan biosynthesis; L-tryptophan from chorismate: step 5/5.</text>
</comment>
<dbReference type="Pfam" id="PF00290">
    <property type="entry name" value="Trp_syntA"/>
    <property type="match status" value="1"/>
</dbReference>
<evidence type="ECO:0000256" key="5">
    <source>
        <dbReference type="ARBA" id="ARBA00023141"/>
    </source>
</evidence>
<accession>A0ABV3T5M3</accession>
<dbReference type="PANTHER" id="PTHR43406:SF1">
    <property type="entry name" value="TRYPTOPHAN SYNTHASE ALPHA CHAIN, CHLOROPLASTIC"/>
    <property type="match status" value="1"/>
</dbReference>
<reference evidence="10 11" key="1">
    <citation type="submission" date="2024-02" db="EMBL/GenBank/DDBJ databases">
        <title>New especies of Spiribacter isolated from saline water.</title>
        <authorList>
            <person name="Leon M.J."/>
            <person name="De La Haba R."/>
            <person name="Sanchez-Porro C."/>
            <person name="Ventosa A."/>
        </authorList>
    </citation>
    <scope>NUCLEOTIDE SEQUENCE [LARGE SCALE GENOMIC DNA]</scope>
    <source>
        <strain evidence="11">ag22IC4-189</strain>
    </source>
</reference>
<dbReference type="Gene3D" id="3.20.20.70">
    <property type="entry name" value="Aldolase class I"/>
    <property type="match status" value="1"/>
</dbReference>
<feature type="active site" description="Proton acceptor" evidence="8">
    <location>
        <position position="49"/>
    </location>
</feature>
<proteinExistence type="inferred from homology"/>
<sequence length="274" mass="29050">MSRIAHRFEQRRAQQRKTLVTYITGGDPHPGATVPVMHTLVAAGADIIEVGMPFSDPMADGPVIQSACDRALENGTGLAGVLEMVRDFRRDDQDTPVVLMGYLNPIEQIGYQTFARDAAAAGVDGVLTVDLPPEEGNELVAALAEHDLDPIWLIAPTTRIERIRSICDHARGFVYYVSLKGVTGAASLDVDSVAHHVESIRAATQLPVGVGFGVRNGDDAGRLGQVADAVVVGSAIVSRIAEHAGDDAAICSAVEEITRDLREGLDQPAVEASP</sequence>